<keyword evidence="2" id="KW-1185">Reference proteome</keyword>
<dbReference type="EMBL" id="JBBPBN010000008">
    <property type="protein sequence ID" value="KAK9033066.1"/>
    <property type="molecule type" value="Genomic_DNA"/>
</dbReference>
<sequence length="118" mass="13727">MDGFSIKVFLERKYFESLKNPTNRRSKVNRKTQLSKNLSMRKMGISYKEALLNNFHVKSKMANPTRVSTSHVREVVSDKNVRSDADFISISVSEAELEWLKMFFVGQIKAMYDTELVQ</sequence>
<dbReference type="Proteomes" id="UP001396334">
    <property type="component" value="Unassembled WGS sequence"/>
</dbReference>
<name>A0ABR2T6Y9_9ROSI</name>
<gene>
    <name evidence="1" type="ORF">V6N11_018104</name>
</gene>
<accession>A0ABR2T6Y9</accession>
<organism evidence="1 2">
    <name type="scientific">Hibiscus sabdariffa</name>
    <name type="common">roselle</name>
    <dbReference type="NCBI Taxonomy" id="183260"/>
    <lineage>
        <taxon>Eukaryota</taxon>
        <taxon>Viridiplantae</taxon>
        <taxon>Streptophyta</taxon>
        <taxon>Embryophyta</taxon>
        <taxon>Tracheophyta</taxon>
        <taxon>Spermatophyta</taxon>
        <taxon>Magnoliopsida</taxon>
        <taxon>eudicotyledons</taxon>
        <taxon>Gunneridae</taxon>
        <taxon>Pentapetalae</taxon>
        <taxon>rosids</taxon>
        <taxon>malvids</taxon>
        <taxon>Malvales</taxon>
        <taxon>Malvaceae</taxon>
        <taxon>Malvoideae</taxon>
        <taxon>Hibiscus</taxon>
    </lineage>
</organism>
<comment type="caution">
    <text evidence="1">The sequence shown here is derived from an EMBL/GenBank/DDBJ whole genome shotgun (WGS) entry which is preliminary data.</text>
</comment>
<evidence type="ECO:0000313" key="2">
    <source>
        <dbReference type="Proteomes" id="UP001396334"/>
    </source>
</evidence>
<protein>
    <submittedName>
        <fullName evidence="1">Uncharacterized protein</fullName>
    </submittedName>
</protein>
<proteinExistence type="predicted"/>
<reference evidence="1 2" key="1">
    <citation type="journal article" date="2024" name="G3 (Bethesda)">
        <title>Genome assembly of Hibiscus sabdariffa L. provides insights into metabolisms of medicinal natural products.</title>
        <authorList>
            <person name="Kim T."/>
        </authorList>
    </citation>
    <scope>NUCLEOTIDE SEQUENCE [LARGE SCALE GENOMIC DNA]</scope>
    <source>
        <strain evidence="1">TK-2024</strain>
        <tissue evidence="1">Old leaves</tissue>
    </source>
</reference>
<evidence type="ECO:0000313" key="1">
    <source>
        <dbReference type="EMBL" id="KAK9033066.1"/>
    </source>
</evidence>